<sequence>AEDEVVKPMQSAEVRGEKKKKEVERKTQRREDSAGKETEVEARGMQGLREIYTTQEEEPGGLEMNLKSDIKSQTSREVEGEVRKLSRGHQR</sequence>
<feature type="compositionally biased region" description="Basic and acidic residues" evidence="1">
    <location>
        <begin position="14"/>
        <end position="42"/>
    </location>
</feature>
<dbReference type="HOGENOM" id="CLU_2432686_0_0_1"/>
<evidence type="ECO:0000313" key="2">
    <source>
        <dbReference type="Ensembl" id="ENSOGAP00000017716.1"/>
    </source>
</evidence>
<dbReference type="InParanoid" id="H0XNM5"/>
<feature type="region of interest" description="Disordered" evidence="1">
    <location>
        <begin position="1"/>
        <end position="91"/>
    </location>
</feature>
<name>H0XNM5_OTOGA</name>
<dbReference type="EMBL" id="AAQR03060253">
    <property type="status" value="NOT_ANNOTATED_CDS"/>
    <property type="molecule type" value="Genomic_DNA"/>
</dbReference>
<dbReference type="Ensembl" id="ENSOGAT00000029315.1">
    <property type="protein sequence ID" value="ENSOGAP00000017716.1"/>
    <property type="gene ID" value="ENSOGAG00000025486.1"/>
</dbReference>
<dbReference type="EMBL" id="AAQR03060252">
    <property type="status" value="NOT_ANNOTATED_CDS"/>
    <property type="molecule type" value="Genomic_DNA"/>
</dbReference>
<keyword evidence="3" id="KW-1185">Reference proteome</keyword>
<feature type="compositionally biased region" description="Basic and acidic residues" evidence="1">
    <location>
        <begin position="66"/>
        <end position="84"/>
    </location>
</feature>
<organism evidence="2 3">
    <name type="scientific">Otolemur garnettii</name>
    <name type="common">Small-eared galago</name>
    <name type="synonym">Garnett's greater bushbaby</name>
    <dbReference type="NCBI Taxonomy" id="30611"/>
    <lineage>
        <taxon>Eukaryota</taxon>
        <taxon>Metazoa</taxon>
        <taxon>Chordata</taxon>
        <taxon>Craniata</taxon>
        <taxon>Vertebrata</taxon>
        <taxon>Euteleostomi</taxon>
        <taxon>Mammalia</taxon>
        <taxon>Eutheria</taxon>
        <taxon>Euarchontoglires</taxon>
        <taxon>Primates</taxon>
        <taxon>Strepsirrhini</taxon>
        <taxon>Lorisiformes</taxon>
        <taxon>Galagidae</taxon>
        <taxon>Otolemur</taxon>
    </lineage>
</organism>
<evidence type="ECO:0000256" key="1">
    <source>
        <dbReference type="SAM" id="MobiDB-lite"/>
    </source>
</evidence>
<dbReference type="AlphaFoldDB" id="H0XNM5"/>
<evidence type="ECO:0000313" key="3">
    <source>
        <dbReference type="Proteomes" id="UP000005225"/>
    </source>
</evidence>
<protein>
    <submittedName>
        <fullName evidence="2">Uncharacterized protein</fullName>
    </submittedName>
</protein>
<proteinExistence type="predicted"/>
<reference evidence="2" key="3">
    <citation type="submission" date="2025-09" db="UniProtKB">
        <authorList>
            <consortium name="Ensembl"/>
        </authorList>
    </citation>
    <scope>IDENTIFICATION</scope>
</reference>
<dbReference type="Proteomes" id="UP000005225">
    <property type="component" value="Unassembled WGS sequence"/>
</dbReference>
<reference evidence="2" key="2">
    <citation type="submission" date="2025-08" db="UniProtKB">
        <authorList>
            <consortium name="Ensembl"/>
        </authorList>
    </citation>
    <scope>IDENTIFICATION</scope>
</reference>
<accession>H0XNM5</accession>
<reference evidence="3" key="1">
    <citation type="submission" date="2011-03" db="EMBL/GenBank/DDBJ databases">
        <title>Version 3 of the genome sequence of Otolemur garnettii (Bushbaby).</title>
        <authorList>
            <consortium name="The Broad Institute Genome Sequencing Platform"/>
            <person name="Di Palma F."/>
            <person name="Johnson J."/>
            <person name="Lander E.S."/>
            <person name="Lindblad-Toh K."/>
            <person name="Jaffe D.B."/>
            <person name="Gnerre S."/>
            <person name="MacCallum I."/>
            <person name="Przybylski D."/>
            <person name="Ribeiro F.J."/>
            <person name="Burton J.N."/>
            <person name="Walker B.J."/>
            <person name="Sharpe T."/>
            <person name="Hall G."/>
        </authorList>
    </citation>
    <scope>NUCLEOTIDE SEQUENCE [LARGE SCALE GENOMIC DNA]</scope>
</reference>